<name>A0A5P1ELU7_ASPOF</name>
<dbReference type="Pfam" id="PF13621">
    <property type="entry name" value="Cupin_8"/>
    <property type="match status" value="1"/>
</dbReference>
<organism evidence="3 4">
    <name type="scientific">Asparagus officinalis</name>
    <name type="common">Garden asparagus</name>
    <dbReference type="NCBI Taxonomy" id="4686"/>
    <lineage>
        <taxon>Eukaryota</taxon>
        <taxon>Viridiplantae</taxon>
        <taxon>Streptophyta</taxon>
        <taxon>Embryophyta</taxon>
        <taxon>Tracheophyta</taxon>
        <taxon>Spermatophyta</taxon>
        <taxon>Magnoliopsida</taxon>
        <taxon>Liliopsida</taxon>
        <taxon>Asparagales</taxon>
        <taxon>Asparagaceae</taxon>
        <taxon>Asparagoideae</taxon>
        <taxon>Asparagus</taxon>
    </lineage>
</organism>
<dbReference type="PANTHER" id="PTHR12461:SF102">
    <property type="entry name" value="LYSINE-SPECIFIC DEMETHYLASE JMJ31"/>
    <property type="match status" value="1"/>
</dbReference>
<proteinExistence type="inferred from homology"/>
<comment type="similarity">
    <text evidence="1">Belongs to the JARID1 histone demethylase family.</text>
</comment>
<dbReference type="InterPro" id="IPR003347">
    <property type="entry name" value="JmjC_dom"/>
</dbReference>
<dbReference type="EMBL" id="CM007387">
    <property type="protein sequence ID" value="ONK65020.1"/>
    <property type="molecule type" value="Genomic_DNA"/>
</dbReference>
<dbReference type="Proteomes" id="UP000243459">
    <property type="component" value="Chromosome 7"/>
</dbReference>
<dbReference type="SMART" id="SM00558">
    <property type="entry name" value="JmjC"/>
    <property type="match status" value="1"/>
</dbReference>
<evidence type="ECO:0000259" key="2">
    <source>
        <dbReference type="PROSITE" id="PS51184"/>
    </source>
</evidence>
<protein>
    <submittedName>
        <fullName evidence="3">tRNA wybutosine-synthesizing protein 5</fullName>
    </submittedName>
</protein>
<dbReference type="PANTHER" id="PTHR12461">
    <property type="entry name" value="HYPOXIA-INDUCIBLE FACTOR 1 ALPHA INHIBITOR-RELATED"/>
    <property type="match status" value="1"/>
</dbReference>
<dbReference type="InterPro" id="IPR041667">
    <property type="entry name" value="Cupin_8"/>
</dbReference>
<dbReference type="AlphaFoldDB" id="A0A5P1ELU7"/>
<evidence type="ECO:0000256" key="1">
    <source>
        <dbReference type="ARBA" id="ARBA00006801"/>
    </source>
</evidence>
<feature type="domain" description="JmjC" evidence="2">
    <location>
        <begin position="135"/>
        <end position="306"/>
    </location>
</feature>
<dbReference type="OMA" id="MVQKSPF"/>
<evidence type="ECO:0000313" key="3">
    <source>
        <dbReference type="EMBL" id="ONK65020.1"/>
    </source>
</evidence>
<keyword evidence="4" id="KW-1185">Reference proteome</keyword>
<accession>A0A5P1ELU7</accession>
<gene>
    <name evidence="3" type="ORF">A4U43_C07F32640</name>
</gene>
<evidence type="ECO:0000313" key="4">
    <source>
        <dbReference type="Proteomes" id="UP000243459"/>
    </source>
</evidence>
<reference evidence="4" key="1">
    <citation type="journal article" date="2017" name="Nat. Commun.">
        <title>The asparagus genome sheds light on the origin and evolution of a young Y chromosome.</title>
        <authorList>
            <person name="Harkess A."/>
            <person name="Zhou J."/>
            <person name="Xu C."/>
            <person name="Bowers J.E."/>
            <person name="Van der Hulst R."/>
            <person name="Ayyampalayam S."/>
            <person name="Mercati F."/>
            <person name="Riccardi P."/>
            <person name="McKain M.R."/>
            <person name="Kakrana A."/>
            <person name="Tang H."/>
            <person name="Ray J."/>
            <person name="Groenendijk J."/>
            <person name="Arikit S."/>
            <person name="Mathioni S.M."/>
            <person name="Nakano M."/>
            <person name="Shan H."/>
            <person name="Telgmann-Rauber A."/>
            <person name="Kanno A."/>
            <person name="Yue Z."/>
            <person name="Chen H."/>
            <person name="Li W."/>
            <person name="Chen Y."/>
            <person name="Xu X."/>
            <person name="Zhang Y."/>
            <person name="Luo S."/>
            <person name="Chen H."/>
            <person name="Gao J."/>
            <person name="Mao Z."/>
            <person name="Pires J.C."/>
            <person name="Luo M."/>
            <person name="Kudrna D."/>
            <person name="Wing R.A."/>
            <person name="Meyers B.C."/>
            <person name="Yi K."/>
            <person name="Kong H."/>
            <person name="Lavrijsen P."/>
            <person name="Sunseri F."/>
            <person name="Falavigna A."/>
            <person name="Ye Y."/>
            <person name="Leebens-Mack J.H."/>
            <person name="Chen G."/>
        </authorList>
    </citation>
    <scope>NUCLEOTIDE SEQUENCE [LARGE SCALE GENOMIC DNA]</scope>
    <source>
        <strain evidence="4">cv. DH0086</strain>
    </source>
</reference>
<dbReference type="Gramene" id="ONK65020">
    <property type="protein sequence ID" value="ONK65020"/>
    <property type="gene ID" value="A4U43_C07F32640"/>
</dbReference>
<dbReference type="Gene3D" id="2.60.120.650">
    <property type="entry name" value="Cupin"/>
    <property type="match status" value="1"/>
</dbReference>
<dbReference type="PROSITE" id="PS51184">
    <property type="entry name" value="JMJC"/>
    <property type="match status" value="1"/>
</dbReference>
<sequence length="520" mass="58735">MAKLDDSLRVLHFDDIPSFEEFSSTIEPRNVPAVFRGAIRNWEAISRWDPARGGLDYLEESIGSVTVDAMLSSSAPVFYGDVQSHERVSLPFGTFISSCKHYVQKNADMRSSSTIEQEEFSASQVHSEESCSTSLDSSDQIYLAQVPIFSNESKDKSPLGILSNDLQTPVFVRAKELTSINLWMNKARSRSSTHYDPYHNLLCIVAGSKQVVLWPPSACPFLYPMPIHGESSNHSAVDLENPDLLVHPRSEHSLEYSQKIILHSGDALFIPEGWFHQVDSDNVTIAVNFWWKSYIMSNILEHMDAYYLRRILNRLAGKEMNSMLQNSSVMNLEGREKAENANDAAKGCSEFNSNIRMENVNENDTKQGLDLQQLEPFALRMLYELISLVHNVLKVGGRNEAMEHAYLKGSSVSSQNVYGQTATFNSSLLVADPVASIFCAVEPHVLKKVLLEEVLTRKFDEMDQQMTKEQQHEFYQIFYSVFDDPNTAMGAILKGKETFAFQVVKNVLDQYLGLRVEKPE</sequence>
<dbReference type="SUPFAM" id="SSF51197">
    <property type="entry name" value="Clavaminate synthase-like"/>
    <property type="match status" value="1"/>
</dbReference>